<reference evidence="1" key="1">
    <citation type="submission" date="2018-02" db="EMBL/GenBank/DDBJ databases">
        <title>Rhizophora mucronata_Transcriptome.</title>
        <authorList>
            <person name="Meera S.P."/>
            <person name="Sreeshan A."/>
            <person name="Augustine A."/>
        </authorList>
    </citation>
    <scope>NUCLEOTIDE SEQUENCE</scope>
    <source>
        <tissue evidence="1">Leaf</tissue>
    </source>
</reference>
<evidence type="ECO:0000313" key="1">
    <source>
        <dbReference type="EMBL" id="MBX62904.1"/>
    </source>
</evidence>
<protein>
    <submittedName>
        <fullName evidence="1">Uncharacterized protein</fullName>
    </submittedName>
</protein>
<sequence length="67" mass="7644">MPPHVVGMMRCQIGGVVIQKTIYVKCHLLDDSLSIHLHFVEQTAYGSQLHEFWCLFCPQPGWCTCPL</sequence>
<name>A0A2P2Q7F8_RHIMU</name>
<dbReference type="AlphaFoldDB" id="A0A2P2Q7F8"/>
<dbReference type="EMBL" id="GGEC01082420">
    <property type="protein sequence ID" value="MBX62904.1"/>
    <property type="molecule type" value="Transcribed_RNA"/>
</dbReference>
<proteinExistence type="predicted"/>
<organism evidence="1">
    <name type="scientific">Rhizophora mucronata</name>
    <name type="common">Asiatic mangrove</name>
    <dbReference type="NCBI Taxonomy" id="61149"/>
    <lineage>
        <taxon>Eukaryota</taxon>
        <taxon>Viridiplantae</taxon>
        <taxon>Streptophyta</taxon>
        <taxon>Embryophyta</taxon>
        <taxon>Tracheophyta</taxon>
        <taxon>Spermatophyta</taxon>
        <taxon>Magnoliopsida</taxon>
        <taxon>eudicotyledons</taxon>
        <taxon>Gunneridae</taxon>
        <taxon>Pentapetalae</taxon>
        <taxon>rosids</taxon>
        <taxon>fabids</taxon>
        <taxon>Malpighiales</taxon>
        <taxon>Rhizophoraceae</taxon>
        <taxon>Rhizophora</taxon>
    </lineage>
</organism>
<accession>A0A2P2Q7F8</accession>